<dbReference type="InterPro" id="IPR040423">
    <property type="entry name" value="PEA_transferase"/>
</dbReference>
<keyword evidence="11" id="KW-1185">Reference proteome</keyword>
<comment type="similarity">
    <text evidence="7">Belongs to the phosphoethanolamine transferase family.</text>
</comment>
<dbReference type="PANTHER" id="PTHR30443">
    <property type="entry name" value="INNER MEMBRANE PROTEIN"/>
    <property type="match status" value="1"/>
</dbReference>
<dbReference type="InterPro" id="IPR000917">
    <property type="entry name" value="Sulfatase_N"/>
</dbReference>
<sequence length="524" mass="60401">MIFRFKTGKLWFFIYCFMLLVPSCIISSDGFFKALYPLIFFVFLIYHYRRFFWLSLPIYLLSPFALYYEITYNAPTEISVWLTILGSSATEGQVYLSTLDLPLAIGLIIAYIIPLIFFYYFIPNQRLSTPIWLRILALCLIFSPIQRYLKAPDHQQGFLNVYRHFKQSYPLNLLLGLPAASLEVNRVKDFIATQNEIECTQVKETRPTITVLVIGESARRDRLSLFGYTKNNTTPYLEKYKKDLWLFNNTISGSYMTSKSVPTLLTGKLNGTDNLSPSIVNAFNAAGYKTYWFSAQSQYGEYDSLVSAYASSAQETQFLTQHSYSASLETHYDEELLKSFDRALAEKTHHKFIVLHLYGSHADFAKRYPPQFNKFKDTYDNTVLYTDYLLNEVIQKLKATNVDANLIYTSDHGLNLGECKENSSLHLDMKNNFDVPLIMWSSNSWKQHHPEMASTLSKEQSSAISSINILPTLLDMRGIHCKNISQERSLFNSKFKTYPREILATSETVNYDKGHDDSQCHLVS</sequence>
<keyword evidence="2" id="KW-1003">Cell membrane</keyword>
<dbReference type="GO" id="GO:0016776">
    <property type="term" value="F:phosphotransferase activity, phosphate group as acceptor"/>
    <property type="evidence" value="ECO:0007669"/>
    <property type="project" value="TreeGrafter"/>
</dbReference>
<evidence type="ECO:0000259" key="9">
    <source>
        <dbReference type="Pfam" id="PF00884"/>
    </source>
</evidence>
<dbReference type="Proteomes" id="UP000019193">
    <property type="component" value="Unassembled WGS sequence"/>
</dbReference>
<dbReference type="InterPro" id="IPR017850">
    <property type="entry name" value="Alkaline_phosphatase_core_sf"/>
</dbReference>
<evidence type="ECO:0000256" key="8">
    <source>
        <dbReference type="SAM" id="Phobius"/>
    </source>
</evidence>
<evidence type="ECO:0000256" key="1">
    <source>
        <dbReference type="ARBA" id="ARBA00004651"/>
    </source>
</evidence>
<feature type="transmembrane region" description="Helical" evidence="8">
    <location>
        <begin position="103"/>
        <end position="122"/>
    </location>
</feature>
<feature type="transmembrane region" description="Helical" evidence="8">
    <location>
        <begin position="131"/>
        <end position="149"/>
    </location>
</feature>
<dbReference type="Gene3D" id="3.40.720.10">
    <property type="entry name" value="Alkaline Phosphatase, subunit A"/>
    <property type="match status" value="1"/>
</dbReference>
<dbReference type="Pfam" id="PF00884">
    <property type="entry name" value="Sulfatase"/>
    <property type="match status" value="1"/>
</dbReference>
<proteinExistence type="inferred from homology"/>
<dbReference type="PANTHER" id="PTHR30443:SF4">
    <property type="entry name" value="PHOSPHOETHANOLAMINE TRANSFERASE OPGE-RELATED"/>
    <property type="match status" value="1"/>
</dbReference>
<keyword evidence="5 8" id="KW-1133">Transmembrane helix</keyword>
<dbReference type="InterPro" id="IPR058130">
    <property type="entry name" value="PEA_transf_C"/>
</dbReference>
<evidence type="ECO:0000256" key="5">
    <source>
        <dbReference type="ARBA" id="ARBA00022989"/>
    </source>
</evidence>
<dbReference type="GO" id="GO:0005886">
    <property type="term" value="C:plasma membrane"/>
    <property type="evidence" value="ECO:0007669"/>
    <property type="project" value="UniProtKB-SubCell"/>
</dbReference>
<protein>
    <recommendedName>
        <fullName evidence="9">Sulfatase N-terminal domain-containing protein</fullName>
    </recommendedName>
</protein>
<dbReference type="RefSeq" id="WP_023188194.1">
    <property type="nucleotide sequence ID" value="NZ_CBSD020000027.1"/>
</dbReference>
<name>A0AA36K9D2_ACINO</name>
<evidence type="ECO:0000313" key="11">
    <source>
        <dbReference type="Proteomes" id="UP000019193"/>
    </source>
</evidence>
<dbReference type="EMBL" id="CBSD020000027">
    <property type="protein sequence ID" value="CDG74275.1"/>
    <property type="molecule type" value="Genomic_DNA"/>
</dbReference>
<feature type="transmembrane region" description="Helical" evidence="8">
    <location>
        <begin position="51"/>
        <end position="68"/>
    </location>
</feature>
<accession>A0AA36K9D2</accession>
<evidence type="ECO:0000256" key="3">
    <source>
        <dbReference type="ARBA" id="ARBA00022679"/>
    </source>
</evidence>
<dbReference type="GO" id="GO:0009244">
    <property type="term" value="P:lipopolysaccharide core region biosynthetic process"/>
    <property type="evidence" value="ECO:0007669"/>
    <property type="project" value="TreeGrafter"/>
</dbReference>
<keyword evidence="3" id="KW-0808">Transferase</keyword>
<comment type="caution">
    <text evidence="10">The sequence shown here is derived from an EMBL/GenBank/DDBJ whole genome shotgun (WGS) entry which is preliminary data.</text>
</comment>
<evidence type="ECO:0000256" key="7">
    <source>
        <dbReference type="ARBA" id="ARBA00038481"/>
    </source>
</evidence>
<dbReference type="SUPFAM" id="SSF53649">
    <property type="entry name" value="Alkaline phosphatase-like"/>
    <property type="match status" value="1"/>
</dbReference>
<evidence type="ECO:0000313" key="10">
    <source>
        <dbReference type="EMBL" id="CDG74275.1"/>
    </source>
</evidence>
<evidence type="ECO:0000256" key="4">
    <source>
        <dbReference type="ARBA" id="ARBA00022692"/>
    </source>
</evidence>
<dbReference type="CDD" id="cd16017">
    <property type="entry name" value="LptA"/>
    <property type="match status" value="1"/>
</dbReference>
<dbReference type="AlphaFoldDB" id="A0AA36K9D2"/>
<evidence type="ECO:0000256" key="6">
    <source>
        <dbReference type="ARBA" id="ARBA00023136"/>
    </source>
</evidence>
<feature type="transmembrane region" description="Helical" evidence="8">
    <location>
        <begin position="12"/>
        <end position="45"/>
    </location>
</feature>
<keyword evidence="4 8" id="KW-0812">Transmembrane</keyword>
<organism evidence="10 11">
    <name type="scientific">Acinetobacter nosocomialis 28F</name>
    <dbReference type="NCBI Taxonomy" id="1147131"/>
    <lineage>
        <taxon>Bacteria</taxon>
        <taxon>Pseudomonadati</taxon>
        <taxon>Pseudomonadota</taxon>
        <taxon>Gammaproteobacteria</taxon>
        <taxon>Moraxellales</taxon>
        <taxon>Moraxellaceae</taxon>
        <taxon>Acinetobacter</taxon>
        <taxon>Acinetobacter calcoaceticus/baumannii complex</taxon>
    </lineage>
</organism>
<gene>
    <name evidence="10" type="ORF">ANICBIBUN_02123</name>
</gene>
<comment type="subcellular location">
    <subcellularLocation>
        <location evidence="1">Cell membrane</location>
        <topology evidence="1">Multi-pass membrane protein</topology>
    </subcellularLocation>
</comment>
<evidence type="ECO:0000256" key="2">
    <source>
        <dbReference type="ARBA" id="ARBA00022475"/>
    </source>
</evidence>
<reference evidence="10 11" key="1">
    <citation type="submission" date="2013-06" db="EMBL/GenBank/DDBJ databases">
        <title>Comparative analysis of genomes of multi-drug Acinetobacter sp. from Colombian Hospitals.</title>
        <authorList>
            <person name="Barreto-Hernandez E."/>
            <person name="Gonzalez E.B."/>
            <person name="Cepeda L.A."/>
            <person name="Valenzuela E.M."/>
            <person name="Falquet L."/>
            <person name="Reguero M.T."/>
            <person name="Mantilla R."/>
        </authorList>
    </citation>
    <scope>NUCLEOTIDE SEQUENCE [LARGE SCALE GENOMIC DNA]</scope>
    <source>
        <strain evidence="10 11">28F</strain>
    </source>
</reference>
<keyword evidence="6 8" id="KW-0472">Membrane</keyword>
<feature type="domain" description="Sulfatase N-terminal" evidence="9">
    <location>
        <begin position="210"/>
        <end position="478"/>
    </location>
</feature>